<sequence length="325" mass="38573">MTMNLNKIVLTKILDIMPENLKPVTLLMDVLDIGKESAYRRLRGEKPFSMEEIYKLSLVLNFSLDEIISNDKSDAAAFNHIGTIRQNPSKNLLEFFRYYESYLQRLIDSENSEITCTLNHFLHTMFINYEHLFKFIYYRWMHQMTDVPLNYLYSEVVISKEIKESCERMSFLNTKIRKLSLIVDNNLFLNLIKEMQYFYVRGLLNEIELDTLKVELHKYLDDIETTINKGINTTGTQIEIYLSVLYINSTTTYTTWDDSSESAFWHHYGYPIYTRNKEITARHKLWIDSLKKYCTVISQSNELLQAEFLNKQREYIDNIAVNILL</sequence>
<comment type="caution">
    <text evidence="2">The sequence shown here is derived from an EMBL/GenBank/DDBJ whole genome shotgun (WGS) entry which is preliminary data.</text>
</comment>
<dbReference type="Proteomes" id="UP000286031">
    <property type="component" value="Unassembled WGS sequence"/>
</dbReference>
<dbReference type="Pfam" id="PF08667">
    <property type="entry name" value="BetR"/>
    <property type="match status" value="1"/>
</dbReference>
<organism evidence="2 3">
    <name type="scientific">Bacteroides ovatus</name>
    <dbReference type="NCBI Taxonomy" id="28116"/>
    <lineage>
        <taxon>Bacteria</taxon>
        <taxon>Pseudomonadati</taxon>
        <taxon>Bacteroidota</taxon>
        <taxon>Bacteroidia</taxon>
        <taxon>Bacteroidales</taxon>
        <taxon>Bacteroidaceae</taxon>
        <taxon>Bacteroides</taxon>
    </lineage>
</organism>
<gene>
    <name evidence="2" type="ORF">DWV35_14140</name>
</gene>
<name>A0A413EP35_BACOV</name>
<evidence type="ECO:0000313" key="3">
    <source>
        <dbReference type="Proteomes" id="UP000286031"/>
    </source>
</evidence>
<accession>A0A413EP35</accession>
<evidence type="ECO:0000259" key="1">
    <source>
        <dbReference type="Pfam" id="PF08667"/>
    </source>
</evidence>
<proteinExistence type="predicted"/>
<dbReference type="AlphaFoldDB" id="A0A413EP35"/>
<dbReference type="RefSeq" id="WP_117514935.1">
    <property type="nucleotide sequence ID" value="NZ_JADMVQ010000010.1"/>
</dbReference>
<dbReference type="InterPro" id="IPR013975">
    <property type="entry name" value="Tscrpt_reg_BetR_N"/>
</dbReference>
<dbReference type="EMBL" id="QSBI01000017">
    <property type="protein sequence ID" value="RGX09097.1"/>
    <property type="molecule type" value="Genomic_DNA"/>
</dbReference>
<evidence type="ECO:0000313" key="2">
    <source>
        <dbReference type="EMBL" id="RGX09097.1"/>
    </source>
</evidence>
<reference evidence="2 3" key="1">
    <citation type="submission" date="2018-08" db="EMBL/GenBank/DDBJ databases">
        <title>A genome reference for cultivated species of the human gut microbiota.</title>
        <authorList>
            <person name="Zou Y."/>
            <person name="Xue W."/>
            <person name="Luo G."/>
        </authorList>
    </citation>
    <scope>NUCLEOTIDE SEQUENCE [LARGE SCALE GENOMIC DNA]</scope>
    <source>
        <strain evidence="2 3">AF04-46</strain>
    </source>
</reference>
<protein>
    <recommendedName>
        <fullName evidence="1">Transcription regulator BetR N-terminal domain-containing protein</fullName>
    </recommendedName>
</protein>
<feature type="domain" description="Transcription regulator BetR N-terminal" evidence="1">
    <location>
        <begin position="24"/>
        <end position="77"/>
    </location>
</feature>